<proteinExistence type="predicted"/>
<dbReference type="PaxDb" id="39947-A0A0P0W1U7"/>
<accession>A0A0P0W1U7</accession>
<dbReference type="EMBL" id="AP014959">
    <property type="protein sequence ID" value="BAS85880.1"/>
    <property type="molecule type" value="Genomic_DNA"/>
</dbReference>
<reference evidence="2 3" key="2">
    <citation type="journal article" date="2013" name="Plant Cell Physiol.">
        <title>Rice Annotation Project Database (RAP-DB): an integrative and interactive database for rice genomics.</title>
        <authorList>
            <person name="Sakai H."/>
            <person name="Lee S.S."/>
            <person name="Tanaka T."/>
            <person name="Numa H."/>
            <person name="Kim J."/>
            <person name="Kawahara Y."/>
            <person name="Wakimoto H."/>
            <person name="Yang C.C."/>
            <person name="Iwamoto M."/>
            <person name="Abe T."/>
            <person name="Yamada Y."/>
            <person name="Muto A."/>
            <person name="Inokuchi H."/>
            <person name="Ikemura T."/>
            <person name="Matsumoto T."/>
            <person name="Sasaki T."/>
            <person name="Itoh T."/>
        </authorList>
    </citation>
    <scope>NUCLEOTIDE SEQUENCE [LARGE SCALE GENOMIC DNA]</scope>
    <source>
        <strain evidence="3">cv. Nipponbare</strain>
    </source>
</reference>
<evidence type="ECO:0000256" key="1">
    <source>
        <dbReference type="SAM" id="MobiDB-lite"/>
    </source>
</evidence>
<sequence>LPHIHFAPRPLKDLKKGSRVALPTGDTRGAAAAVFFLLSPSFSTSPPPEWAPAKPRGRGDGGGGASPQRALGGPGSWPGGDGGKPSGSAPAWPDPAGRRLVVGRSGGGGDWRCVVATYRAGGGRNPRPNPLCFGRI</sequence>
<organism evidence="2 3">
    <name type="scientific">Oryza sativa subsp. japonica</name>
    <name type="common">Rice</name>
    <dbReference type="NCBI Taxonomy" id="39947"/>
    <lineage>
        <taxon>Eukaryota</taxon>
        <taxon>Viridiplantae</taxon>
        <taxon>Streptophyta</taxon>
        <taxon>Embryophyta</taxon>
        <taxon>Tracheophyta</taxon>
        <taxon>Spermatophyta</taxon>
        <taxon>Magnoliopsida</taxon>
        <taxon>Liliopsida</taxon>
        <taxon>Poales</taxon>
        <taxon>Poaceae</taxon>
        <taxon>BOP clade</taxon>
        <taxon>Oryzoideae</taxon>
        <taxon>Oryzeae</taxon>
        <taxon>Oryzinae</taxon>
        <taxon>Oryza</taxon>
        <taxon>Oryza sativa</taxon>
    </lineage>
</organism>
<evidence type="ECO:0000313" key="2">
    <source>
        <dbReference type="EMBL" id="BAS85880.1"/>
    </source>
</evidence>
<dbReference type="AlphaFoldDB" id="A0A0P0W1U7"/>
<keyword evidence="3" id="KW-1185">Reference proteome</keyword>
<feature type="non-terminal residue" evidence="2">
    <location>
        <position position="1"/>
    </location>
</feature>
<dbReference type="Proteomes" id="UP000059680">
    <property type="component" value="Chromosome 3"/>
</dbReference>
<dbReference type="InParanoid" id="A0A0P0W1U7"/>
<feature type="compositionally biased region" description="Gly residues" evidence="1">
    <location>
        <begin position="72"/>
        <end position="85"/>
    </location>
</feature>
<reference evidence="3" key="1">
    <citation type="journal article" date="2005" name="Nature">
        <title>The map-based sequence of the rice genome.</title>
        <authorList>
            <consortium name="International rice genome sequencing project (IRGSP)"/>
            <person name="Matsumoto T."/>
            <person name="Wu J."/>
            <person name="Kanamori H."/>
            <person name="Katayose Y."/>
            <person name="Fujisawa M."/>
            <person name="Namiki N."/>
            <person name="Mizuno H."/>
            <person name="Yamamoto K."/>
            <person name="Antonio B.A."/>
            <person name="Baba T."/>
            <person name="Sakata K."/>
            <person name="Nagamura Y."/>
            <person name="Aoki H."/>
            <person name="Arikawa K."/>
            <person name="Arita K."/>
            <person name="Bito T."/>
            <person name="Chiden Y."/>
            <person name="Fujitsuka N."/>
            <person name="Fukunaka R."/>
            <person name="Hamada M."/>
            <person name="Harada C."/>
            <person name="Hayashi A."/>
            <person name="Hijishita S."/>
            <person name="Honda M."/>
            <person name="Hosokawa S."/>
            <person name="Ichikawa Y."/>
            <person name="Idonuma A."/>
            <person name="Iijima M."/>
            <person name="Ikeda M."/>
            <person name="Ikeno M."/>
            <person name="Ito K."/>
            <person name="Ito S."/>
            <person name="Ito T."/>
            <person name="Ito Y."/>
            <person name="Ito Y."/>
            <person name="Iwabuchi A."/>
            <person name="Kamiya K."/>
            <person name="Karasawa W."/>
            <person name="Kurita K."/>
            <person name="Katagiri S."/>
            <person name="Kikuta A."/>
            <person name="Kobayashi H."/>
            <person name="Kobayashi N."/>
            <person name="Machita K."/>
            <person name="Maehara T."/>
            <person name="Masukawa M."/>
            <person name="Mizubayashi T."/>
            <person name="Mukai Y."/>
            <person name="Nagasaki H."/>
            <person name="Nagata Y."/>
            <person name="Naito S."/>
            <person name="Nakashima M."/>
            <person name="Nakama Y."/>
            <person name="Nakamichi Y."/>
            <person name="Nakamura M."/>
            <person name="Meguro A."/>
            <person name="Negishi M."/>
            <person name="Ohta I."/>
            <person name="Ohta T."/>
            <person name="Okamoto M."/>
            <person name="Ono N."/>
            <person name="Saji S."/>
            <person name="Sakaguchi M."/>
            <person name="Sakai K."/>
            <person name="Shibata M."/>
            <person name="Shimokawa T."/>
            <person name="Song J."/>
            <person name="Takazaki Y."/>
            <person name="Terasawa K."/>
            <person name="Tsugane M."/>
            <person name="Tsuji K."/>
            <person name="Ueda S."/>
            <person name="Waki K."/>
            <person name="Yamagata H."/>
            <person name="Yamamoto M."/>
            <person name="Yamamoto S."/>
            <person name="Yamane H."/>
            <person name="Yoshiki S."/>
            <person name="Yoshihara R."/>
            <person name="Yukawa K."/>
            <person name="Zhong H."/>
            <person name="Yano M."/>
            <person name="Yuan Q."/>
            <person name="Ouyang S."/>
            <person name="Liu J."/>
            <person name="Jones K.M."/>
            <person name="Gansberger K."/>
            <person name="Moffat K."/>
            <person name="Hill J."/>
            <person name="Bera J."/>
            <person name="Fadrosh D."/>
            <person name="Jin S."/>
            <person name="Johri S."/>
            <person name="Kim M."/>
            <person name="Overton L."/>
            <person name="Reardon M."/>
            <person name="Tsitrin T."/>
            <person name="Vuong H."/>
            <person name="Weaver B."/>
            <person name="Ciecko A."/>
            <person name="Tallon L."/>
            <person name="Jackson J."/>
            <person name="Pai G."/>
            <person name="Aken S.V."/>
            <person name="Utterback T."/>
            <person name="Reidmuller S."/>
            <person name="Feldblyum T."/>
            <person name="Hsiao J."/>
            <person name="Zismann V."/>
            <person name="Iobst S."/>
            <person name="de Vazeille A.R."/>
            <person name="Buell C.R."/>
            <person name="Ying K."/>
            <person name="Li Y."/>
            <person name="Lu T."/>
            <person name="Huang Y."/>
            <person name="Zhao Q."/>
            <person name="Feng Q."/>
            <person name="Zhang L."/>
            <person name="Zhu J."/>
            <person name="Weng Q."/>
            <person name="Mu J."/>
            <person name="Lu Y."/>
            <person name="Fan D."/>
            <person name="Liu Y."/>
            <person name="Guan J."/>
            <person name="Zhang Y."/>
            <person name="Yu S."/>
            <person name="Liu X."/>
            <person name="Zhang Y."/>
            <person name="Hong G."/>
            <person name="Han B."/>
            <person name="Choisne N."/>
            <person name="Demange N."/>
            <person name="Orjeda G."/>
            <person name="Samain S."/>
            <person name="Cattolico L."/>
            <person name="Pelletier E."/>
            <person name="Couloux A."/>
            <person name="Segurens B."/>
            <person name="Wincker P."/>
            <person name="D'Hont A."/>
            <person name="Scarpelli C."/>
            <person name="Weissenbach J."/>
            <person name="Salanoubat M."/>
            <person name="Quetier F."/>
            <person name="Yu Y."/>
            <person name="Kim H.R."/>
            <person name="Rambo T."/>
            <person name="Currie J."/>
            <person name="Collura K."/>
            <person name="Luo M."/>
            <person name="Yang T."/>
            <person name="Ammiraju J.S.S."/>
            <person name="Engler F."/>
            <person name="Soderlund C."/>
            <person name="Wing R.A."/>
            <person name="Palmer L.E."/>
            <person name="de la Bastide M."/>
            <person name="Spiegel L."/>
            <person name="Nascimento L."/>
            <person name="Zutavern T."/>
            <person name="O'Shaughnessy A."/>
            <person name="Dike S."/>
            <person name="Dedhia N."/>
            <person name="Preston R."/>
            <person name="Balija V."/>
            <person name="McCombie W.R."/>
            <person name="Chow T."/>
            <person name="Chen H."/>
            <person name="Chung M."/>
            <person name="Chen C."/>
            <person name="Shaw J."/>
            <person name="Wu H."/>
            <person name="Hsiao K."/>
            <person name="Chao Y."/>
            <person name="Chu M."/>
            <person name="Cheng C."/>
            <person name="Hour A."/>
            <person name="Lee P."/>
            <person name="Lin S."/>
            <person name="Lin Y."/>
            <person name="Liou J."/>
            <person name="Liu S."/>
            <person name="Hsing Y."/>
            <person name="Raghuvanshi S."/>
            <person name="Mohanty A."/>
            <person name="Bharti A.K."/>
            <person name="Gaur A."/>
            <person name="Gupta V."/>
            <person name="Kumar D."/>
            <person name="Ravi V."/>
            <person name="Vij S."/>
            <person name="Kapur A."/>
            <person name="Khurana P."/>
            <person name="Khurana P."/>
            <person name="Khurana J.P."/>
            <person name="Tyagi A.K."/>
            <person name="Gaikwad K."/>
            <person name="Singh A."/>
            <person name="Dalal V."/>
            <person name="Srivastava S."/>
            <person name="Dixit A."/>
            <person name="Pal A.K."/>
            <person name="Ghazi I.A."/>
            <person name="Yadav M."/>
            <person name="Pandit A."/>
            <person name="Bhargava A."/>
            <person name="Sureshbabu K."/>
            <person name="Batra K."/>
            <person name="Sharma T.R."/>
            <person name="Mohapatra T."/>
            <person name="Singh N.K."/>
            <person name="Messing J."/>
            <person name="Nelson A.B."/>
            <person name="Fuks G."/>
            <person name="Kavchok S."/>
            <person name="Keizer G."/>
            <person name="Linton E."/>
            <person name="Llaca V."/>
            <person name="Song R."/>
            <person name="Tanyolac B."/>
            <person name="Young S."/>
            <person name="Ho-Il K."/>
            <person name="Hahn J.H."/>
            <person name="Sangsakoo G."/>
            <person name="Vanavichit A."/>
            <person name="de Mattos Luiz.A.T."/>
            <person name="Zimmer P.D."/>
            <person name="Malone G."/>
            <person name="Dellagostin O."/>
            <person name="de Oliveira A.C."/>
            <person name="Bevan M."/>
            <person name="Bancroft I."/>
            <person name="Minx P."/>
            <person name="Cordum H."/>
            <person name="Wilson R."/>
            <person name="Cheng Z."/>
            <person name="Jin W."/>
            <person name="Jiang J."/>
            <person name="Leong S.A."/>
            <person name="Iwama H."/>
            <person name="Gojobori T."/>
            <person name="Itoh T."/>
            <person name="Niimura Y."/>
            <person name="Fujii Y."/>
            <person name="Habara T."/>
            <person name="Sakai H."/>
            <person name="Sato Y."/>
            <person name="Wilson G."/>
            <person name="Kumar K."/>
            <person name="McCouch S."/>
            <person name="Juretic N."/>
            <person name="Hoen D."/>
            <person name="Wright S."/>
            <person name="Bruskiewich R."/>
            <person name="Bureau T."/>
            <person name="Miyao A."/>
            <person name="Hirochika H."/>
            <person name="Nishikawa T."/>
            <person name="Kadowaki K."/>
            <person name="Sugiura M."/>
            <person name="Burr B."/>
            <person name="Sasaki T."/>
        </authorList>
    </citation>
    <scope>NUCLEOTIDE SEQUENCE [LARGE SCALE GENOMIC DNA]</scope>
    <source>
        <strain evidence="3">cv. Nipponbare</strain>
    </source>
</reference>
<evidence type="ECO:0000313" key="3">
    <source>
        <dbReference type="Proteomes" id="UP000059680"/>
    </source>
</evidence>
<name>A0A0P0W1U7_ORYSJ</name>
<reference evidence="2 3" key="3">
    <citation type="journal article" date="2013" name="Rice">
        <title>Improvement of the Oryza sativa Nipponbare reference genome using next generation sequence and optical map data.</title>
        <authorList>
            <person name="Kawahara Y."/>
            <person name="de la Bastide M."/>
            <person name="Hamilton J.P."/>
            <person name="Kanamori H."/>
            <person name="McCombie W.R."/>
            <person name="Ouyang S."/>
            <person name="Schwartz D.C."/>
            <person name="Tanaka T."/>
            <person name="Wu J."/>
            <person name="Zhou S."/>
            <person name="Childs K.L."/>
            <person name="Davidson R.M."/>
            <person name="Lin H."/>
            <person name="Quesada-Ocampo L."/>
            <person name="Vaillancourt B."/>
            <person name="Sakai H."/>
            <person name="Lee S.S."/>
            <person name="Kim J."/>
            <person name="Numa H."/>
            <person name="Itoh T."/>
            <person name="Buell C.R."/>
            <person name="Matsumoto T."/>
        </authorList>
    </citation>
    <scope>NUCLEOTIDE SEQUENCE [LARGE SCALE GENOMIC DNA]</scope>
    <source>
        <strain evidence="3">cv. Nipponbare</strain>
    </source>
</reference>
<feature type="region of interest" description="Disordered" evidence="1">
    <location>
        <begin position="41"/>
        <end position="104"/>
    </location>
</feature>
<gene>
    <name evidence="2" type="ordered locus">Os03g0695425</name>
    <name evidence="2" type="ORF">OSNPB_030695425</name>
</gene>
<protein>
    <submittedName>
        <fullName evidence="2">Os03g0695425 protein</fullName>
    </submittedName>
</protein>